<feature type="transmembrane region" description="Helical" evidence="7">
    <location>
        <begin position="149"/>
        <end position="169"/>
    </location>
</feature>
<dbReference type="RefSeq" id="WP_274959203.1">
    <property type="nucleotide sequence ID" value="NZ_DYWQ01000095.1"/>
</dbReference>
<dbReference type="EMBL" id="DYWQ01000095">
    <property type="protein sequence ID" value="HJF45432.1"/>
    <property type="molecule type" value="Genomic_DNA"/>
</dbReference>
<evidence type="ECO:0000313" key="10">
    <source>
        <dbReference type="Proteomes" id="UP000697330"/>
    </source>
</evidence>
<feature type="transmembrane region" description="Helical" evidence="7">
    <location>
        <begin position="176"/>
        <end position="200"/>
    </location>
</feature>
<protein>
    <recommendedName>
        <fullName evidence="7">TVP38/TMEM64 family membrane protein</fullName>
    </recommendedName>
</protein>
<dbReference type="Pfam" id="PF09335">
    <property type="entry name" value="VTT_dom"/>
    <property type="match status" value="1"/>
</dbReference>
<evidence type="ECO:0000259" key="8">
    <source>
        <dbReference type="Pfam" id="PF09335"/>
    </source>
</evidence>
<name>A0A921GFM0_9ACTN</name>
<evidence type="ECO:0000256" key="1">
    <source>
        <dbReference type="ARBA" id="ARBA00004651"/>
    </source>
</evidence>
<feature type="transmembrane region" description="Helical" evidence="7">
    <location>
        <begin position="20"/>
        <end position="40"/>
    </location>
</feature>
<evidence type="ECO:0000256" key="3">
    <source>
        <dbReference type="ARBA" id="ARBA00022475"/>
    </source>
</evidence>
<evidence type="ECO:0000256" key="4">
    <source>
        <dbReference type="ARBA" id="ARBA00022692"/>
    </source>
</evidence>
<reference evidence="9" key="1">
    <citation type="journal article" date="2021" name="PeerJ">
        <title>Extensive microbial diversity within the chicken gut microbiome revealed by metagenomics and culture.</title>
        <authorList>
            <person name="Gilroy R."/>
            <person name="Ravi A."/>
            <person name="Getino M."/>
            <person name="Pursley I."/>
            <person name="Horton D.L."/>
            <person name="Alikhan N.F."/>
            <person name="Baker D."/>
            <person name="Gharbi K."/>
            <person name="Hall N."/>
            <person name="Watson M."/>
            <person name="Adriaenssens E.M."/>
            <person name="Foster-Nyarko E."/>
            <person name="Jarju S."/>
            <person name="Secka A."/>
            <person name="Antonio M."/>
            <person name="Oren A."/>
            <person name="Chaudhuri R.R."/>
            <person name="La Ragione R."/>
            <person name="Hildebrand F."/>
            <person name="Pallen M.J."/>
        </authorList>
    </citation>
    <scope>NUCLEOTIDE SEQUENCE</scope>
    <source>
        <strain evidence="9">CHK124-7917</strain>
    </source>
</reference>
<accession>A0A921GFM0</accession>
<feature type="transmembrane region" description="Helical" evidence="7">
    <location>
        <begin position="206"/>
        <end position="227"/>
    </location>
</feature>
<keyword evidence="5 7" id="KW-1133">Transmembrane helix</keyword>
<keyword evidence="4 7" id="KW-0812">Transmembrane</keyword>
<feature type="transmembrane region" description="Helical" evidence="7">
    <location>
        <begin position="93"/>
        <end position="118"/>
    </location>
</feature>
<comment type="subcellular location">
    <subcellularLocation>
        <location evidence="1 7">Cell membrane</location>
        <topology evidence="1 7">Multi-pass membrane protein</topology>
    </subcellularLocation>
</comment>
<dbReference type="Proteomes" id="UP000697330">
    <property type="component" value="Unassembled WGS sequence"/>
</dbReference>
<dbReference type="AlphaFoldDB" id="A0A921GFM0"/>
<dbReference type="PANTHER" id="PTHR12677">
    <property type="entry name" value="GOLGI APPARATUS MEMBRANE PROTEIN TVP38-RELATED"/>
    <property type="match status" value="1"/>
</dbReference>
<gene>
    <name evidence="9" type="ORF">K8U72_06570</name>
</gene>
<comment type="caution">
    <text evidence="9">The sequence shown here is derived from an EMBL/GenBank/DDBJ whole genome shotgun (WGS) entry which is preliminary data.</text>
</comment>
<evidence type="ECO:0000256" key="7">
    <source>
        <dbReference type="RuleBase" id="RU366058"/>
    </source>
</evidence>
<evidence type="ECO:0000256" key="5">
    <source>
        <dbReference type="ARBA" id="ARBA00022989"/>
    </source>
</evidence>
<dbReference type="GO" id="GO:0005886">
    <property type="term" value="C:plasma membrane"/>
    <property type="evidence" value="ECO:0007669"/>
    <property type="project" value="UniProtKB-SubCell"/>
</dbReference>
<evidence type="ECO:0000313" key="9">
    <source>
        <dbReference type="EMBL" id="HJF45432.1"/>
    </source>
</evidence>
<keyword evidence="3 7" id="KW-1003">Cell membrane</keyword>
<dbReference type="InterPro" id="IPR032816">
    <property type="entry name" value="VTT_dom"/>
</dbReference>
<dbReference type="InterPro" id="IPR015414">
    <property type="entry name" value="TMEM64"/>
</dbReference>
<feature type="transmembrane region" description="Helical" evidence="7">
    <location>
        <begin position="60"/>
        <end position="81"/>
    </location>
</feature>
<organism evidence="9 10">
    <name type="scientific">Thermophilibacter provencensis</name>
    <dbReference type="NCBI Taxonomy" id="1852386"/>
    <lineage>
        <taxon>Bacteria</taxon>
        <taxon>Bacillati</taxon>
        <taxon>Actinomycetota</taxon>
        <taxon>Coriobacteriia</taxon>
        <taxon>Coriobacteriales</taxon>
        <taxon>Atopobiaceae</taxon>
        <taxon>Thermophilibacter</taxon>
    </lineage>
</organism>
<sequence>MGEKDRRDVADRDLRARRALVIGALVTAAIALAAMCLRWAPDAYAWASDPAAVRSFVAEHAILSRLVIGGANALQIALAFLPGEPVELASGYAFGFWEGTLVCMAASAVASSAIFWAVRRWGWSLVGVFFDRSHLERFSWLRDARRLELVMLVVFLIPGTPKDFLTYFAGLTDMRFGAVLGITTLGRIPSIVTSTVAASALGNGNYGVAALSVIVAVALAAAGGLLYRRFESLARS</sequence>
<reference evidence="9" key="2">
    <citation type="submission" date="2021-09" db="EMBL/GenBank/DDBJ databases">
        <authorList>
            <person name="Gilroy R."/>
        </authorList>
    </citation>
    <scope>NUCLEOTIDE SEQUENCE</scope>
    <source>
        <strain evidence="9">CHK124-7917</strain>
    </source>
</reference>
<dbReference type="PANTHER" id="PTHR12677:SF59">
    <property type="entry name" value="GOLGI APPARATUS MEMBRANE PROTEIN TVP38-RELATED"/>
    <property type="match status" value="1"/>
</dbReference>
<comment type="similarity">
    <text evidence="2 7">Belongs to the TVP38/TMEM64 family.</text>
</comment>
<evidence type="ECO:0000256" key="6">
    <source>
        <dbReference type="ARBA" id="ARBA00023136"/>
    </source>
</evidence>
<feature type="domain" description="VTT" evidence="8">
    <location>
        <begin position="81"/>
        <end position="196"/>
    </location>
</feature>
<keyword evidence="6 7" id="KW-0472">Membrane</keyword>
<proteinExistence type="inferred from homology"/>
<evidence type="ECO:0000256" key="2">
    <source>
        <dbReference type="ARBA" id="ARBA00008640"/>
    </source>
</evidence>